<dbReference type="PANTHER" id="PTHR38482">
    <property type="entry name" value="DMT FAMILY PROTEIN"/>
    <property type="match status" value="1"/>
</dbReference>
<keyword evidence="1" id="KW-0472">Membrane</keyword>
<protein>
    <submittedName>
        <fullName evidence="2">Membrane protein</fullName>
    </submittedName>
</protein>
<accession>A0A512ASK2</accession>
<feature type="transmembrane region" description="Helical" evidence="1">
    <location>
        <begin position="45"/>
        <end position="64"/>
    </location>
</feature>
<feature type="transmembrane region" description="Helical" evidence="1">
    <location>
        <begin position="12"/>
        <end position="33"/>
    </location>
</feature>
<keyword evidence="1" id="KW-1133">Transmembrane helix</keyword>
<name>A0A512ASK2_9BACT</name>
<dbReference type="InterPro" id="IPR007437">
    <property type="entry name" value="DUF486"/>
</dbReference>
<keyword evidence="3" id="KW-1185">Reference proteome</keyword>
<sequence length="132" mass="15405">MFRHNQPVILKGIYTILLLILSNVFMTFAWYGHLQFKKLGWLQQAGLWVIILISWGLAFFEYVFQVPANKIGFRENGGPFSLFELKTIQEAISLVVFTLITVFIFRTDKLAWNHLVGFGLLVLAVFFIFKKW</sequence>
<reference evidence="2 3" key="1">
    <citation type="submission" date="2019-07" db="EMBL/GenBank/DDBJ databases">
        <title>Whole genome shotgun sequence of Adhaeribacter aerolatus NBRC 106133.</title>
        <authorList>
            <person name="Hosoyama A."/>
            <person name="Uohara A."/>
            <person name="Ohji S."/>
            <person name="Ichikawa N."/>
        </authorList>
    </citation>
    <scope>NUCLEOTIDE SEQUENCE [LARGE SCALE GENOMIC DNA]</scope>
    <source>
        <strain evidence="2 3">NBRC 106133</strain>
    </source>
</reference>
<dbReference type="AlphaFoldDB" id="A0A512ASK2"/>
<proteinExistence type="predicted"/>
<feature type="transmembrane region" description="Helical" evidence="1">
    <location>
        <begin position="111"/>
        <end position="129"/>
    </location>
</feature>
<dbReference type="PANTHER" id="PTHR38482:SF1">
    <property type="entry name" value="DMT FAMILY PROTEIN"/>
    <property type="match status" value="1"/>
</dbReference>
<evidence type="ECO:0000313" key="2">
    <source>
        <dbReference type="EMBL" id="GEO02681.1"/>
    </source>
</evidence>
<organism evidence="2 3">
    <name type="scientific">Adhaeribacter aerolatus</name>
    <dbReference type="NCBI Taxonomy" id="670289"/>
    <lineage>
        <taxon>Bacteria</taxon>
        <taxon>Pseudomonadati</taxon>
        <taxon>Bacteroidota</taxon>
        <taxon>Cytophagia</taxon>
        <taxon>Cytophagales</taxon>
        <taxon>Hymenobacteraceae</taxon>
        <taxon>Adhaeribacter</taxon>
    </lineage>
</organism>
<dbReference type="Pfam" id="PF04342">
    <property type="entry name" value="DMT_6"/>
    <property type="match status" value="1"/>
</dbReference>
<evidence type="ECO:0000256" key="1">
    <source>
        <dbReference type="SAM" id="Phobius"/>
    </source>
</evidence>
<keyword evidence="1" id="KW-0812">Transmembrane</keyword>
<feature type="transmembrane region" description="Helical" evidence="1">
    <location>
        <begin position="85"/>
        <end position="105"/>
    </location>
</feature>
<gene>
    <name evidence="2" type="ORF">AAE02nite_03450</name>
</gene>
<comment type="caution">
    <text evidence="2">The sequence shown here is derived from an EMBL/GenBank/DDBJ whole genome shotgun (WGS) entry which is preliminary data.</text>
</comment>
<dbReference type="PIRSF" id="PIRSF021239">
    <property type="entry name" value="UCP021239"/>
    <property type="match status" value="1"/>
</dbReference>
<dbReference type="Proteomes" id="UP000321532">
    <property type="component" value="Unassembled WGS sequence"/>
</dbReference>
<evidence type="ECO:0000313" key="3">
    <source>
        <dbReference type="Proteomes" id="UP000321532"/>
    </source>
</evidence>
<dbReference type="EMBL" id="BJYS01000001">
    <property type="protein sequence ID" value="GEO02681.1"/>
    <property type="molecule type" value="Genomic_DNA"/>
</dbReference>